<sequence length="495" mass="54072">MNRAVPPKMASSATPEAIISPEKGTLEVLAVDLDGTLIRSDMLFETFWAALSQRWTNIAAIFGALPVGRANLKRALDGLGAVDVAALPFNDDVVAYIRRWRNAGGRTVLVSAAEHRIVERVADHLGLFDEAYGSDGRVNLKGPRKAAFLSERFPEGFAYIGDEDADYAIWEKSKRAITVDVHRSLRSRVDALAVESEHLTTHGSHFWPLLRAMRPLQWLKNILVFLPLLAAHQLELMTLGQAALAFVAYSLIASSVYLLNDLLDLEADRAHPRKRERPFASGALPLSWGTALAPGLLLAGALVSLGLGPEFLAVMALYYLATTLYSFVLKRRLVVDICALASLYTLRIIAGGVATGIPLSVWLLAFSMFFFFSLAAVKRQAELVSNVAEGEHKAHGRGYMTSDLPLVANMAVASGYVSVLVMALYLNSPAVQILYTWTAPLWGICLVLLYWISRMVMLAHRGRMHDDPVVFAAQDRVSIVCACISLGLALSGMVL</sequence>
<dbReference type="Proteomes" id="UP000186216">
    <property type="component" value="Unassembled WGS sequence"/>
</dbReference>
<feature type="transmembrane region" description="Helical" evidence="6">
    <location>
        <begin position="240"/>
        <end position="259"/>
    </location>
</feature>
<evidence type="ECO:0000256" key="2">
    <source>
        <dbReference type="ARBA" id="ARBA00022475"/>
    </source>
</evidence>
<gene>
    <name evidence="7" type="ORF">SAMN05421772_1288</name>
</gene>
<name>A0AA45W8E0_9RHOB</name>
<evidence type="ECO:0000256" key="3">
    <source>
        <dbReference type="ARBA" id="ARBA00022692"/>
    </source>
</evidence>
<dbReference type="NCBIfam" id="NF006088">
    <property type="entry name" value="PRK08238.1"/>
    <property type="match status" value="1"/>
</dbReference>
<dbReference type="InterPro" id="IPR044878">
    <property type="entry name" value="UbiA_sf"/>
</dbReference>
<feature type="transmembrane region" description="Helical" evidence="6">
    <location>
        <begin position="311"/>
        <end position="328"/>
    </location>
</feature>
<feature type="transmembrane region" description="Helical" evidence="6">
    <location>
        <begin position="432"/>
        <end position="452"/>
    </location>
</feature>
<feature type="transmembrane region" description="Helical" evidence="6">
    <location>
        <begin position="473"/>
        <end position="494"/>
    </location>
</feature>
<dbReference type="Pfam" id="PF12710">
    <property type="entry name" value="HAD"/>
    <property type="match status" value="1"/>
</dbReference>
<keyword evidence="2" id="KW-1003">Cell membrane</keyword>
<dbReference type="GO" id="GO:0016020">
    <property type="term" value="C:membrane"/>
    <property type="evidence" value="ECO:0007669"/>
    <property type="project" value="UniProtKB-SubCell"/>
</dbReference>
<organism evidence="7 8">
    <name type="scientific">Paracoccus saliphilus</name>
    <dbReference type="NCBI Taxonomy" id="405559"/>
    <lineage>
        <taxon>Bacteria</taxon>
        <taxon>Pseudomonadati</taxon>
        <taxon>Pseudomonadota</taxon>
        <taxon>Alphaproteobacteria</taxon>
        <taxon>Rhodobacterales</taxon>
        <taxon>Paracoccaceae</taxon>
        <taxon>Paracoccus</taxon>
    </lineage>
</organism>
<dbReference type="CDD" id="cd13963">
    <property type="entry name" value="PT_UbiA_2"/>
    <property type="match status" value="1"/>
</dbReference>
<dbReference type="InterPro" id="IPR000537">
    <property type="entry name" value="UbiA_prenyltransferase"/>
</dbReference>
<proteinExistence type="predicted"/>
<evidence type="ECO:0000256" key="4">
    <source>
        <dbReference type="ARBA" id="ARBA00022989"/>
    </source>
</evidence>
<feature type="transmembrane region" description="Helical" evidence="6">
    <location>
        <begin position="359"/>
        <end position="377"/>
    </location>
</feature>
<protein>
    <submittedName>
        <fullName evidence="7">4-hydroxybenzoate polyprenyltransferase</fullName>
    </submittedName>
</protein>
<dbReference type="SUPFAM" id="SSF56784">
    <property type="entry name" value="HAD-like"/>
    <property type="match status" value="1"/>
</dbReference>
<accession>A0AA45W8E0</accession>
<keyword evidence="4 6" id="KW-1133">Transmembrane helix</keyword>
<dbReference type="EMBL" id="FTOU01000028">
    <property type="protein sequence ID" value="SIT16299.1"/>
    <property type="molecule type" value="Genomic_DNA"/>
</dbReference>
<dbReference type="AlphaFoldDB" id="A0AA45W8E0"/>
<feature type="transmembrane region" description="Helical" evidence="6">
    <location>
        <begin position="279"/>
        <end position="305"/>
    </location>
</feature>
<comment type="subcellular location">
    <subcellularLocation>
        <location evidence="1">Membrane</location>
        <topology evidence="1">Multi-pass membrane protein</topology>
    </subcellularLocation>
</comment>
<dbReference type="Gene3D" id="1.10.357.140">
    <property type="entry name" value="UbiA prenyltransferase"/>
    <property type="match status" value="1"/>
</dbReference>
<evidence type="ECO:0000256" key="5">
    <source>
        <dbReference type="ARBA" id="ARBA00023136"/>
    </source>
</evidence>
<dbReference type="Gene3D" id="3.40.50.1000">
    <property type="entry name" value="HAD superfamily/HAD-like"/>
    <property type="match status" value="1"/>
</dbReference>
<dbReference type="Pfam" id="PF01040">
    <property type="entry name" value="UbiA"/>
    <property type="match status" value="1"/>
</dbReference>
<keyword evidence="5 6" id="KW-0472">Membrane</keyword>
<evidence type="ECO:0000313" key="7">
    <source>
        <dbReference type="EMBL" id="SIT16299.1"/>
    </source>
</evidence>
<dbReference type="InterPro" id="IPR023214">
    <property type="entry name" value="HAD_sf"/>
</dbReference>
<evidence type="ECO:0000313" key="8">
    <source>
        <dbReference type="Proteomes" id="UP000186216"/>
    </source>
</evidence>
<dbReference type="InterPro" id="IPR036412">
    <property type="entry name" value="HAD-like_sf"/>
</dbReference>
<feature type="transmembrane region" description="Helical" evidence="6">
    <location>
        <begin position="406"/>
        <end position="426"/>
    </location>
</feature>
<evidence type="ECO:0000256" key="6">
    <source>
        <dbReference type="SAM" id="Phobius"/>
    </source>
</evidence>
<keyword evidence="3 6" id="KW-0812">Transmembrane</keyword>
<comment type="caution">
    <text evidence="7">The sequence shown here is derived from an EMBL/GenBank/DDBJ whole genome shotgun (WGS) entry which is preliminary data.</text>
</comment>
<dbReference type="GO" id="GO:0016765">
    <property type="term" value="F:transferase activity, transferring alkyl or aryl (other than methyl) groups"/>
    <property type="evidence" value="ECO:0007669"/>
    <property type="project" value="InterPro"/>
</dbReference>
<dbReference type="RefSeq" id="WP_272848120.1">
    <property type="nucleotide sequence ID" value="NZ_CP067140.1"/>
</dbReference>
<reference evidence="7 8" key="1">
    <citation type="submission" date="2017-01" db="EMBL/GenBank/DDBJ databases">
        <authorList>
            <person name="Varghese N."/>
            <person name="Submissions S."/>
        </authorList>
    </citation>
    <scope>NUCLEOTIDE SEQUENCE [LARGE SCALE GENOMIC DNA]</scope>
    <source>
        <strain evidence="7 8">DSM 18447</strain>
    </source>
</reference>
<evidence type="ECO:0000256" key="1">
    <source>
        <dbReference type="ARBA" id="ARBA00004141"/>
    </source>
</evidence>